<dbReference type="Gene3D" id="3.40.50.150">
    <property type="entry name" value="Vaccinia Virus protein VP39"/>
    <property type="match status" value="1"/>
</dbReference>
<dbReference type="GO" id="GO:0008168">
    <property type="term" value="F:methyltransferase activity"/>
    <property type="evidence" value="ECO:0007669"/>
    <property type="project" value="UniProtKB-KW"/>
</dbReference>
<organism evidence="2 3">
    <name type="scientific">Mycetocola tolaasinivorans</name>
    <dbReference type="NCBI Taxonomy" id="76635"/>
    <lineage>
        <taxon>Bacteria</taxon>
        <taxon>Bacillati</taxon>
        <taxon>Actinomycetota</taxon>
        <taxon>Actinomycetes</taxon>
        <taxon>Micrococcales</taxon>
        <taxon>Microbacteriaceae</taxon>
        <taxon>Mycetocola</taxon>
    </lineage>
</organism>
<proteinExistence type="predicted"/>
<evidence type="ECO:0000313" key="2">
    <source>
        <dbReference type="EMBL" id="RLP73724.1"/>
    </source>
</evidence>
<keyword evidence="2" id="KW-0489">Methyltransferase</keyword>
<evidence type="ECO:0000313" key="3">
    <source>
        <dbReference type="Proteomes" id="UP000272503"/>
    </source>
</evidence>
<reference evidence="2 3" key="1">
    <citation type="submission" date="2018-10" db="EMBL/GenBank/DDBJ databases">
        <authorList>
            <person name="Li J."/>
        </authorList>
    </citation>
    <scope>NUCLEOTIDE SEQUENCE [LARGE SCALE GENOMIC DNA]</scope>
    <source>
        <strain evidence="2 3">IF 016277</strain>
    </source>
</reference>
<evidence type="ECO:0000259" key="1">
    <source>
        <dbReference type="Pfam" id="PF13649"/>
    </source>
</evidence>
<dbReference type="OrthoDB" id="9795085at2"/>
<dbReference type="SUPFAM" id="SSF53335">
    <property type="entry name" value="S-adenosyl-L-methionine-dependent methyltransferases"/>
    <property type="match status" value="1"/>
</dbReference>
<keyword evidence="2" id="KW-0808">Transferase</keyword>
<name>A0A3L7A0X4_9MICO</name>
<protein>
    <submittedName>
        <fullName evidence="2">Class I SAM-dependent methyltransferase</fullName>
    </submittedName>
</protein>
<keyword evidence="3" id="KW-1185">Reference proteome</keyword>
<dbReference type="InterPro" id="IPR029063">
    <property type="entry name" value="SAM-dependent_MTases_sf"/>
</dbReference>
<gene>
    <name evidence="2" type="ORF">D9V32_14385</name>
</gene>
<comment type="caution">
    <text evidence="2">The sequence shown here is derived from an EMBL/GenBank/DDBJ whole genome shotgun (WGS) entry which is preliminary data.</text>
</comment>
<dbReference type="CDD" id="cd02440">
    <property type="entry name" value="AdoMet_MTases"/>
    <property type="match status" value="1"/>
</dbReference>
<dbReference type="InterPro" id="IPR041698">
    <property type="entry name" value="Methyltransf_25"/>
</dbReference>
<dbReference type="EMBL" id="RCUX01000013">
    <property type="protein sequence ID" value="RLP73724.1"/>
    <property type="molecule type" value="Genomic_DNA"/>
</dbReference>
<dbReference type="Proteomes" id="UP000272503">
    <property type="component" value="Unassembled WGS sequence"/>
</dbReference>
<sequence>MIMILNFMSMIVAKLHPVSNHDRKARMTHTAIPTLDTLISEWEAQQEAYIRHRSQRFEVVLDALGYRENPPRTVLDLGGGLGSFSRLILERFPDATVITLDADPALLEVARHNLAPFGTRSIIHEVNLRDPRWSDVLGGVRPDVAVSSTALHWLPNADLVALYGALAGIIVPGGIVLNADHFAGAPAASEFTRLAEADDAAAQRAAFSTGTPNWDEWWSRLGQREEFGALITERDRRFATIHDDPAPTAAFHVEALRIAGFREAGTLWQYLNDYVAYGVRG</sequence>
<dbReference type="GO" id="GO:0032259">
    <property type="term" value="P:methylation"/>
    <property type="evidence" value="ECO:0007669"/>
    <property type="project" value="UniProtKB-KW"/>
</dbReference>
<feature type="domain" description="Methyltransferase" evidence="1">
    <location>
        <begin position="74"/>
        <end position="174"/>
    </location>
</feature>
<dbReference type="AlphaFoldDB" id="A0A3L7A0X4"/>
<accession>A0A3L7A0X4</accession>
<dbReference type="Pfam" id="PF13649">
    <property type="entry name" value="Methyltransf_25"/>
    <property type="match status" value="1"/>
</dbReference>